<dbReference type="RefSeq" id="XP_052948135.1">
    <property type="nucleotide sequence ID" value="XM_053086686.1"/>
</dbReference>
<proteinExistence type="predicted"/>
<dbReference type="EMBL" id="JAKWFO010000003">
    <property type="protein sequence ID" value="KAI9638358.1"/>
    <property type="molecule type" value="Genomic_DNA"/>
</dbReference>
<evidence type="ECO:0000313" key="1">
    <source>
        <dbReference type="EMBL" id="KAI9638358.1"/>
    </source>
</evidence>
<sequence>MVAVTAQKEPQPATIRLHYPQLRDDPVSVSSQIQQAFGSDEGSLGIVVIDDLPAEFPELRKSLFHLIHRLGSLPPDEREKLARPETSYFFGWSHGKEVMNGRPDTQKGSFYVNPLLDYPDVSDEKRQAHPEYYAGNVWPTGMSGLDDFEPTCKALGKIMYDVGLALARACQPFGDTSLASSQINVESLISSSQSNKARLLHYYPVPEATDRDEQLAQDSLCGTHIDHSLLTGLCSAMYLSQAASRQPSEVPAPTSAAGLYIHPRPPKGSTEKAPAIKVAIPKDCLAFQIGEALELLTNGRLAATPHFVSGSPAASGGSSEEVSRETFAFFLQPDVDDVIGRDGETFGAFTKRIIGRHYAAEQVLEEAEN</sequence>
<dbReference type="Gene3D" id="2.60.120.330">
    <property type="entry name" value="B-lactam Antibiotic, Isopenicillin N Synthase, Chain"/>
    <property type="match status" value="1"/>
</dbReference>
<name>A0AA38HDK9_9TREE</name>
<gene>
    <name evidence="1" type="ORF">MKK02DRAFT_23194</name>
</gene>
<dbReference type="GeneID" id="77725887"/>
<reference evidence="1" key="1">
    <citation type="journal article" date="2022" name="G3 (Bethesda)">
        <title>High quality genome of the basidiomycete yeast Dioszegia hungarica PDD-24b-2 isolated from cloud water.</title>
        <authorList>
            <person name="Jarrige D."/>
            <person name="Haridas S."/>
            <person name="Bleykasten-Grosshans C."/>
            <person name="Joly M."/>
            <person name="Nadalig T."/>
            <person name="Sancelme M."/>
            <person name="Vuilleumier S."/>
            <person name="Grigoriev I.V."/>
            <person name="Amato P."/>
            <person name="Bringel F."/>
        </authorList>
    </citation>
    <scope>NUCLEOTIDE SEQUENCE</scope>
    <source>
        <strain evidence="1">PDD-24b-2</strain>
    </source>
</reference>
<evidence type="ECO:0000313" key="2">
    <source>
        <dbReference type="Proteomes" id="UP001164286"/>
    </source>
</evidence>
<dbReference type="AlphaFoldDB" id="A0AA38HDK9"/>
<protein>
    <submittedName>
        <fullName evidence="1">Clavaminate synthase-like protein</fullName>
    </submittedName>
</protein>
<dbReference type="Proteomes" id="UP001164286">
    <property type="component" value="Unassembled WGS sequence"/>
</dbReference>
<dbReference type="PANTHER" id="PTHR48420">
    <property type="entry name" value="NON-HAEM DIOXYGENASE N-TERMINAL DOMAIN-CONTAINING PROTEIN"/>
    <property type="match status" value="1"/>
</dbReference>
<accession>A0AA38HDK9</accession>
<keyword evidence="2" id="KW-1185">Reference proteome</keyword>
<dbReference type="SUPFAM" id="SSF51197">
    <property type="entry name" value="Clavaminate synthase-like"/>
    <property type="match status" value="1"/>
</dbReference>
<comment type="caution">
    <text evidence="1">The sequence shown here is derived from an EMBL/GenBank/DDBJ whole genome shotgun (WGS) entry which is preliminary data.</text>
</comment>
<dbReference type="InterPro" id="IPR027443">
    <property type="entry name" value="IPNS-like_sf"/>
</dbReference>
<organism evidence="1 2">
    <name type="scientific">Dioszegia hungarica</name>
    <dbReference type="NCBI Taxonomy" id="4972"/>
    <lineage>
        <taxon>Eukaryota</taxon>
        <taxon>Fungi</taxon>
        <taxon>Dikarya</taxon>
        <taxon>Basidiomycota</taxon>
        <taxon>Agaricomycotina</taxon>
        <taxon>Tremellomycetes</taxon>
        <taxon>Tremellales</taxon>
        <taxon>Bulleribasidiaceae</taxon>
        <taxon>Dioszegia</taxon>
    </lineage>
</organism>
<dbReference type="PANTHER" id="PTHR48420:SF1">
    <property type="entry name" value="NON-HAEM DIOXYGENASE N-TERMINAL DOMAIN-CONTAINING PROTEIN"/>
    <property type="match status" value="1"/>
</dbReference>